<dbReference type="RefSeq" id="WP_075855093.1">
    <property type="nucleotide sequence ID" value="NZ_FMAC01000007.1"/>
</dbReference>
<protein>
    <submittedName>
        <fullName evidence="2">Helix-turn-helix domain-containing protein</fullName>
    </submittedName>
</protein>
<dbReference type="PANTHER" id="PTHR35010:SF2">
    <property type="entry name" value="BLL4672 PROTEIN"/>
    <property type="match status" value="1"/>
</dbReference>
<dbReference type="GO" id="GO:0003677">
    <property type="term" value="F:DNA binding"/>
    <property type="evidence" value="ECO:0007669"/>
    <property type="project" value="InterPro"/>
</dbReference>
<reference evidence="3" key="1">
    <citation type="submission" date="2016-08" db="EMBL/GenBank/DDBJ databases">
        <authorList>
            <person name="Varghese N."/>
            <person name="Submissions Spin"/>
        </authorList>
    </citation>
    <scope>NUCLEOTIDE SEQUENCE [LARGE SCALE GENOMIC DNA]</scope>
    <source>
        <strain evidence="3">CCBAU 57015</strain>
    </source>
</reference>
<dbReference type="Gene3D" id="3.30.450.180">
    <property type="match status" value="1"/>
</dbReference>
<sequence>MHGTLDITHNQMLSRAQELGEMLRRRRETLDPQRLGLGRAGRIRTPGLRREEVASRADIGITWYTKLEQGRPIRVSPRVLLSVAHALEFNEVETEHLFRLANLPVPPRLENPRVCEPLTEASQRILDQLCPYPAFIQTKRYNIRGFNEAYRRLVGVDLDAIPLEDRNCIYLSLVNPAWRASQVNPDEVLAGMAALFRASMAEHIDDPAWERQLERYMSASDQFRIVWDRYQLKGIENVVKRFRLTDGTILALQSNNWWASPSNDDRMIVYTPVDEAGMERLSAMMKRRRAC</sequence>
<gene>
    <name evidence="2" type="ORF">GA0061100_107346</name>
</gene>
<dbReference type="AlphaFoldDB" id="A0A1C3VSF7"/>
<dbReference type="InterPro" id="IPR001387">
    <property type="entry name" value="Cro/C1-type_HTH"/>
</dbReference>
<evidence type="ECO:0000313" key="3">
    <source>
        <dbReference type="Proteomes" id="UP000186228"/>
    </source>
</evidence>
<dbReference type="STRING" id="52131.GA0061100_107346"/>
<dbReference type="Pfam" id="PF13560">
    <property type="entry name" value="HTH_31"/>
    <property type="match status" value="1"/>
</dbReference>
<keyword evidence="3" id="KW-1185">Reference proteome</keyword>
<dbReference type="EMBL" id="FMAC01000007">
    <property type="protein sequence ID" value="SCB30658.1"/>
    <property type="molecule type" value="Genomic_DNA"/>
</dbReference>
<name>A0A1C3VSF7_9HYPH</name>
<proteinExistence type="predicted"/>
<dbReference type="InterPro" id="IPR010982">
    <property type="entry name" value="Lambda_DNA-bd_dom_sf"/>
</dbReference>
<accession>A0A1C3VSF7</accession>
<feature type="domain" description="HTH cro/C1-type" evidence="1">
    <location>
        <begin position="22"/>
        <end position="94"/>
    </location>
</feature>
<evidence type="ECO:0000313" key="2">
    <source>
        <dbReference type="EMBL" id="SCB30658.1"/>
    </source>
</evidence>
<organism evidence="2 3">
    <name type="scientific">Rhizobium hainanense</name>
    <dbReference type="NCBI Taxonomy" id="52131"/>
    <lineage>
        <taxon>Bacteria</taxon>
        <taxon>Pseudomonadati</taxon>
        <taxon>Pseudomonadota</taxon>
        <taxon>Alphaproteobacteria</taxon>
        <taxon>Hyphomicrobiales</taxon>
        <taxon>Rhizobiaceae</taxon>
        <taxon>Rhizobium/Agrobacterium group</taxon>
        <taxon>Rhizobium</taxon>
    </lineage>
</organism>
<dbReference type="CDD" id="cd00093">
    <property type="entry name" value="HTH_XRE"/>
    <property type="match status" value="1"/>
</dbReference>
<dbReference type="Proteomes" id="UP000186228">
    <property type="component" value="Unassembled WGS sequence"/>
</dbReference>
<dbReference type="PANTHER" id="PTHR35010">
    <property type="entry name" value="BLL4672 PROTEIN-RELATED"/>
    <property type="match status" value="1"/>
</dbReference>
<dbReference type="Gene3D" id="1.10.260.40">
    <property type="entry name" value="lambda repressor-like DNA-binding domains"/>
    <property type="match status" value="1"/>
</dbReference>
<dbReference type="OrthoDB" id="5346389at2"/>
<evidence type="ECO:0000259" key="1">
    <source>
        <dbReference type="SMART" id="SM00530"/>
    </source>
</evidence>
<dbReference type="InterPro" id="IPR041413">
    <property type="entry name" value="MLTR_LBD"/>
</dbReference>
<dbReference type="Pfam" id="PF17765">
    <property type="entry name" value="MLTR_LBD"/>
    <property type="match status" value="1"/>
</dbReference>
<dbReference type="SUPFAM" id="SSF47413">
    <property type="entry name" value="lambda repressor-like DNA-binding domains"/>
    <property type="match status" value="1"/>
</dbReference>
<dbReference type="SMART" id="SM00530">
    <property type="entry name" value="HTH_XRE"/>
    <property type="match status" value="1"/>
</dbReference>